<dbReference type="Proteomes" id="UP001443914">
    <property type="component" value="Unassembled WGS sequence"/>
</dbReference>
<feature type="region of interest" description="Disordered" evidence="1">
    <location>
        <begin position="282"/>
        <end position="320"/>
    </location>
</feature>
<protein>
    <submittedName>
        <fullName evidence="2">Uncharacterized protein</fullName>
    </submittedName>
</protein>
<keyword evidence="3" id="KW-1185">Reference proteome</keyword>
<feature type="region of interest" description="Disordered" evidence="1">
    <location>
        <begin position="144"/>
        <end position="231"/>
    </location>
</feature>
<reference evidence="2" key="1">
    <citation type="submission" date="2024-03" db="EMBL/GenBank/DDBJ databases">
        <title>WGS assembly of Saponaria officinalis var. Norfolk2.</title>
        <authorList>
            <person name="Jenkins J."/>
            <person name="Shu S."/>
            <person name="Grimwood J."/>
            <person name="Barry K."/>
            <person name="Goodstein D."/>
            <person name="Schmutz J."/>
            <person name="Leebens-Mack J."/>
            <person name="Osbourn A."/>
        </authorList>
    </citation>
    <scope>NUCLEOTIDE SEQUENCE [LARGE SCALE GENOMIC DNA]</scope>
    <source>
        <strain evidence="2">JIC</strain>
    </source>
</reference>
<dbReference type="PANTHER" id="PTHR31722:SF0">
    <property type="entry name" value="OS06G0675200 PROTEIN"/>
    <property type="match status" value="1"/>
</dbReference>
<proteinExistence type="predicted"/>
<evidence type="ECO:0000313" key="2">
    <source>
        <dbReference type="EMBL" id="KAK9674294.1"/>
    </source>
</evidence>
<name>A0AAW1HE63_SAPOF</name>
<accession>A0AAW1HE63</accession>
<feature type="compositionally biased region" description="Polar residues" evidence="1">
    <location>
        <begin position="64"/>
        <end position="75"/>
    </location>
</feature>
<dbReference type="EMBL" id="JBDFQZ010000012">
    <property type="protein sequence ID" value="KAK9674294.1"/>
    <property type="molecule type" value="Genomic_DNA"/>
</dbReference>
<organism evidence="2 3">
    <name type="scientific">Saponaria officinalis</name>
    <name type="common">Common soapwort</name>
    <name type="synonym">Lychnis saponaria</name>
    <dbReference type="NCBI Taxonomy" id="3572"/>
    <lineage>
        <taxon>Eukaryota</taxon>
        <taxon>Viridiplantae</taxon>
        <taxon>Streptophyta</taxon>
        <taxon>Embryophyta</taxon>
        <taxon>Tracheophyta</taxon>
        <taxon>Spermatophyta</taxon>
        <taxon>Magnoliopsida</taxon>
        <taxon>eudicotyledons</taxon>
        <taxon>Gunneridae</taxon>
        <taxon>Pentapetalae</taxon>
        <taxon>Caryophyllales</taxon>
        <taxon>Caryophyllaceae</taxon>
        <taxon>Caryophylleae</taxon>
        <taxon>Saponaria</taxon>
    </lineage>
</organism>
<evidence type="ECO:0000313" key="3">
    <source>
        <dbReference type="Proteomes" id="UP001443914"/>
    </source>
</evidence>
<feature type="compositionally biased region" description="Basic and acidic residues" evidence="1">
    <location>
        <begin position="299"/>
        <end position="320"/>
    </location>
</feature>
<evidence type="ECO:0000256" key="1">
    <source>
        <dbReference type="SAM" id="MobiDB-lite"/>
    </source>
</evidence>
<dbReference type="PANTHER" id="PTHR31722">
    <property type="entry name" value="OS06G0675200 PROTEIN"/>
    <property type="match status" value="1"/>
</dbReference>
<comment type="caution">
    <text evidence="2">The sequence shown here is derived from an EMBL/GenBank/DDBJ whole genome shotgun (WGS) entry which is preliminary data.</text>
</comment>
<gene>
    <name evidence="2" type="ORF">RND81_12G224100</name>
</gene>
<feature type="region of interest" description="Disordered" evidence="1">
    <location>
        <begin position="64"/>
        <end position="93"/>
    </location>
</feature>
<feature type="compositionally biased region" description="Basic and acidic residues" evidence="1">
    <location>
        <begin position="184"/>
        <end position="207"/>
    </location>
</feature>
<feature type="compositionally biased region" description="Basic and acidic residues" evidence="1">
    <location>
        <begin position="78"/>
        <end position="91"/>
    </location>
</feature>
<feature type="compositionally biased region" description="Low complexity" evidence="1">
    <location>
        <begin position="167"/>
        <end position="182"/>
    </location>
</feature>
<sequence>MASACVNMGLLSPIWTASTTSDLLSPVKDFAGDFEFRLIDDHVTMLPADELFFDGKLVPLHFSKQSKSSPENVSTAAEDDKEREKLRRGEVSDECVAFSPKAPRCSSRWREILGLRNKTVSPKTVKTTPCGSVTNKSITHLLQKNHRSSDASLTAPLLNRNSDTTSSRRSLSLSSSSSSSSSGGRDHDDLPRLSLDELQRKPRESRHSSRPRGQMRPPPTRGVSMDSPRMNPAGKIVFQSLERSSSSPSSFNAGGGGPRYKYKGMERSYSANVRVTRVLNVPGGFGLGHLFSSSSSSSSKKDKESSGNGRNEGRRIHSHG</sequence>
<dbReference type="AlphaFoldDB" id="A0AAW1HE63"/>